<feature type="domain" description="Bacterial Ig" evidence="2">
    <location>
        <begin position="69"/>
        <end position="146"/>
    </location>
</feature>
<feature type="domain" description="Bacterial Ig" evidence="2">
    <location>
        <begin position="1203"/>
        <end position="1278"/>
    </location>
</feature>
<protein>
    <submittedName>
        <fullName evidence="3">Ig-like domain-containing protein</fullName>
    </submittedName>
</protein>
<feature type="domain" description="Bacterial Ig" evidence="2">
    <location>
        <begin position="1122"/>
        <end position="1199"/>
    </location>
</feature>
<dbReference type="InterPro" id="IPR028994">
    <property type="entry name" value="Integrin_alpha_N"/>
</dbReference>
<dbReference type="SUPFAM" id="SSF51120">
    <property type="entry name" value="beta-Roll"/>
    <property type="match status" value="1"/>
</dbReference>
<name>A0AAW8JP02_9GAMM</name>
<dbReference type="SUPFAM" id="SSF69318">
    <property type="entry name" value="Integrin alpha N-terminal domain"/>
    <property type="match status" value="1"/>
</dbReference>
<feature type="domain" description="Bacterial Ig" evidence="2">
    <location>
        <begin position="798"/>
        <end position="873"/>
    </location>
</feature>
<feature type="domain" description="Bacterial Ig" evidence="2">
    <location>
        <begin position="717"/>
        <end position="794"/>
    </location>
</feature>
<feature type="domain" description="Bacterial Ig" evidence="2">
    <location>
        <begin position="312"/>
        <end position="388"/>
    </location>
</feature>
<dbReference type="InterPro" id="IPR011049">
    <property type="entry name" value="Serralysin-like_metalloprot_C"/>
</dbReference>
<accession>A0AAW8JP02</accession>
<evidence type="ECO:0000313" key="3">
    <source>
        <dbReference type="EMBL" id="MDQ9072988.1"/>
    </source>
</evidence>
<feature type="domain" description="Bacterial Ig" evidence="2">
    <location>
        <begin position="879"/>
        <end position="955"/>
    </location>
</feature>
<feature type="domain" description="Bacterial Ig" evidence="2">
    <location>
        <begin position="1527"/>
        <end position="1603"/>
    </location>
</feature>
<feature type="domain" description="Bacterial Ig" evidence="2">
    <location>
        <begin position="1284"/>
        <end position="1359"/>
    </location>
</feature>
<evidence type="ECO:0000313" key="4">
    <source>
        <dbReference type="Proteomes" id="UP001243195"/>
    </source>
</evidence>
<dbReference type="EMBL" id="JAVIDA010000031">
    <property type="protein sequence ID" value="MDQ9072988.1"/>
    <property type="molecule type" value="Genomic_DNA"/>
</dbReference>
<feature type="domain" description="Bacterial Ig" evidence="2">
    <location>
        <begin position="393"/>
        <end position="469"/>
    </location>
</feature>
<dbReference type="InterPro" id="IPR019960">
    <property type="entry name" value="T1SS_VCA0849"/>
</dbReference>
<dbReference type="Pfam" id="PF17936">
    <property type="entry name" value="Big_6"/>
    <property type="match status" value="19"/>
</dbReference>
<dbReference type="InterPro" id="IPR013517">
    <property type="entry name" value="FG-GAP"/>
</dbReference>
<dbReference type="InterPro" id="IPR013783">
    <property type="entry name" value="Ig-like_fold"/>
</dbReference>
<dbReference type="InterPro" id="IPR041498">
    <property type="entry name" value="Big_6"/>
</dbReference>
<dbReference type="NCBIfam" id="NF033510">
    <property type="entry name" value="Ca_tandemer"/>
    <property type="match status" value="19"/>
</dbReference>
<dbReference type="Gene3D" id="2.60.40.10">
    <property type="entry name" value="Immunoglobulins"/>
    <property type="match status" value="22"/>
</dbReference>
<dbReference type="Proteomes" id="UP001243195">
    <property type="component" value="Unassembled WGS sequence"/>
</dbReference>
<feature type="domain" description="Bacterial Ig" evidence="2">
    <location>
        <begin position="2"/>
        <end position="63"/>
    </location>
</feature>
<evidence type="ECO:0000256" key="1">
    <source>
        <dbReference type="ARBA" id="ARBA00022729"/>
    </source>
</evidence>
<feature type="domain" description="Bacterial Ig" evidence="2">
    <location>
        <begin position="474"/>
        <end position="551"/>
    </location>
</feature>
<feature type="domain" description="Bacterial Ig" evidence="2">
    <location>
        <begin position="1041"/>
        <end position="1116"/>
    </location>
</feature>
<dbReference type="NCBIfam" id="TIGR03661">
    <property type="entry name" value="T1SS_VCA0849"/>
    <property type="match status" value="1"/>
</dbReference>
<organism evidence="3 4">
    <name type="scientific">Acinetobacter gerneri</name>
    <dbReference type="NCBI Taxonomy" id="202952"/>
    <lineage>
        <taxon>Bacteria</taxon>
        <taxon>Pseudomonadati</taxon>
        <taxon>Pseudomonadota</taxon>
        <taxon>Gammaproteobacteria</taxon>
        <taxon>Moraxellales</taxon>
        <taxon>Moraxellaceae</taxon>
        <taxon>Acinetobacter</taxon>
    </lineage>
</organism>
<evidence type="ECO:0000259" key="2">
    <source>
        <dbReference type="Pfam" id="PF17936"/>
    </source>
</evidence>
<dbReference type="Pfam" id="PF13517">
    <property type="entry name" value="FG-GAP_3"/>
    <property type="match status" value="1"/>
</dbReference>
<proteinExistence type="predicted"/>
<dbReference type="RefSeq" id="WP_308957160.1">
    <property type="nucleotide sequence ID" value="NZ_JAVICY010000034.1"/>
</dbReference>
<feature type="domain" description="Bacterial Ig" evidence="2">
    <location>
        <begin position="636"/>
        <end position="713"/>
    </location>
</feature>
<reference evidence="3" key="1">
    <citation type="submission" date="2023-08" db="EMBL/GenBank/DDBJ databases">
        <title>Emergence of clinically-relevant ST2 carbapenem-resistant Acinetobacter baumannii strains in hospital sewages in Zhejiang, East of China.</title>
        <authorList>
            <person name="Kaichao C."/>
            <person name="Zhang R."/>
        </authorList>
    </citation>
    <scope>NUCLEOTIDE SEQUENCE</scope>
    <source>
        <strain evidence="3">M-SY-60</strain>
    </source>
</reference>
<feature type="domain" description="Bacterial Ig" evidence="2">
    <location>
        <begin position="555"/>
        <end position="631"/>
    </location>
</feature>
<keyword evidence="1" id="KW-0732">Signal</keyword>
<gene>
    <name evidence="3" type="ORF">RFH51_16155</name>
</gene>
<feature type="non-terminal residue" evidence="3">
    <location>
        <position position="1"/>
    </location>
</feature>
<feature type="domain" description="Bacterial Ig" evidence="2">
    <location>
        <begin position="1365"/>
        <end position="1442"/>
    </location>
</feature>
<feature type="domain" description="Bacterial Ig" evidence="2">
    <location>
        <begin position="231"/>
        <end position="305"/>
    </location>
</feature>
<feature type="domain" description="Bacterial Ig" evidence="2">
    <location>
        <begin position="150"/>
        <end position="225"/>
    </location>
</feature>
<comment type="caution">
    <text evidence="3">The sequence shown here is derived from an EMBL/GenBank/DDBJ whole genome shotgun (WGS) entry which is preliminary data.</text>
</comment>
<feature type="domain" description="Bacterial Ig" evidence="2">
    <location>
        <begin position="1458"/>
        <end position="1518"/>
    </location>
</feature>
<sequence length="2624" mass="265712">GLSGTSEANALITLDLGHGNTLTTTANSQGKWSFVPNPITDGETATLTATDAAGNIGPSMTTDKADTVAPLAPSVEQNNAFGLSGSSEANALITLDLGHGNTLTTTANSQGKWSFVPNPIADGETGKLTATDTAGNVGPSITTEKADTVAPLAPSVEQNNAANLSGTSEANALITLDLGNGNTLTTTANSQGKWLFAPNPIADGETATLTATDAAGNIGPSITTDKADTIAPLAPSVEQNNAANLSGSSEANALITLDLGNGNTLTTTANSQGKWSFTPNPITDGETGKLTATDAAGNVGSSITTDKADTVAPLAPSVELNNASELSGSSEANAVITLDLGNGTTLTTTANSQGKWSFAPNPIADGETATLTATDAAGNVGAETTTDKADTVAPFAPSVEQNNAASLSGTSEANAVITLDLGNGHTLTTTANSQGKWSFTPNPIADGETGKLTATDAAGNVGAETTTDKADTIAPLAPSVDQNNASGLSGTSEANAVITLDLGNGHTLTTTANSQGKWSFVPNPIADGETGKLTATDTAGNVGPSITTEKADTVAPLAPSVEQNNAASLSGTSEANALITLDLGHGNTLTTTANSQGKWSFVPNPIADGETGKLTATDTAGNVGPSITTDQADTVAPLAPSVELNNAASLSGTSEANALITLDLGNGTTLTTTANSQGTWSFAPNPIADGETGKLTATDAAGNVGAETTTEKADTVAPLAPSVEQNNAANLSGTSEANAVITLDLGNGHTLTTTANSQGKWSFVPNPIADGETATLTATDVAGNVGAETTTDKTDTVAPLAPSVGLNNASGLSGTSEANSLITLDLGNGHTLTTTANSQGKWSFVPNPIADGETATLTATDTAGNIGPSITTDKADTIAPLAPSVEQNNASELSGSSEANAVITLDLGNGTTLTTTANSQGKWSFVPNPITDGETATLTATDAAGNVGAETTTDKADTVAPLAPSVDLNNAAGLVGTSEANAVITLDLGHSNTLTTTANSQGKWVFAPNPIADGETGTLTATDAAGNIGPSMTTDKADTVAPLAPSVELNNASELSGSSEANAVITLDLGNGHTLTTTADSQGKWVFAPNPIADGETGTLTATDAAGNIGPSMTTDKADTVAPLAPSVEQNNAASLSGTSEANALITLDLGHGHTLTTIANSQGKWSFAPNPIADGETGKLTATDIAGNVGPSITTEKADTVAPLAPSVELNNASGLSGSSEANAVIMLDLGNGNTLTTTADSQGKWSFAPNPIADGETGKLTATDAAGNVGASITTDKADTIAPLAPSVEQNNASGLSGGSEANAVITLDLGDGHTLTTTANSQGKWSFAPNPIADGETGKLTATDAAGNVGPEITTDKADTVAPLAPSVDQNNAAGLVGTSEANAVITLDLGNGNTLTTTANSQGKWSFAPNPIADGETAMLTATDAAGNVGAETTTEKADTVPPLAPSVEQNNAPGLSGASEANALITLDLGDGNTLTTTADENGLWSFKPNPLADGTSGAVTAMDAAGNESSVKLTGVADTVAPTAPIIKNNSIAELAGRAEPDSVVTVKDIHGNTVTTITDSTGKWSVTMPGLSEGDMLSVTATDVAGNVSEPTLVNVVTVSEVYATIDSYTDNVGAFVGDFLSGTSTDDTSPVLNGTLSALLENGQVLRIYAGTTLMGTATIDGKNWSCALSNLADATYTFTAVIETDTGISGTPSDPFTLIVDTVSPTTTTIIAFHDDVGAVQGDFTGTGTVTDDRQIQLSGKLSDTLFVDEKVLIYNGTTLLGFAKVSGTEWTFDVTDLLKNGVNYTFTAVVADTTGNTASKASVNFTVALNVGIQGQTTADTTPLLTGTINFDMLTATEHLNVIVNGVTYSSLTGAVVLDLANHKWYVQIPDANILTAKTYTVTAQVVKTDDGSVVSSLANAPLIIQSTADVAPTTSSWATTANPGSSTNNTISYALNTDGLWTIVANHQVYNSTSISNYTHYATLTTSHGTTVSVAGLDFNRSGLLSIASTDTSYSNSTQSFYTNTGSGYALSQLNMGTTIYYGGVVVYDKTGDGYLDLVYGDGGNDSVTFIANTNGVLGLDGANGHAGMPDYDTGRELSGVDINNDGAVDIVQHAEHAGAYGLTVIKNNGTSLSVGQSIANVFENYNANSTSSASLTWADFNGDGYMDLYLSTGYNNTVGGIYYNNAGKLSSTISTVGSTASAGYLSVALDWNHDGMMDLVKFTTYGTAQTATLFTNLNSGTNWNTGLLRSGLVNVTGIAALDYDWDGAVDLMVSQANGSIALIHNEQAIAKGTAMHLRIVDSEGINVYYGNTVQLYDSKGRLVASQIINPQSGIGSNDASAIVNFYGLDPNETYSATIVKMNKGVSNNVTWTGLVAGDGTESYALTAVAATGIHSGTLTGTGYNDTFIADTGTYVYNGSGGWSKVSGFGVWSATGGIDIVDYRNSTSGITIDLSKTGYQITGYNFAKFINIEGIAGTSNNDVFTNNGVDNYFEGRGGNDIFNLINHGGHDTLIYKLINAADATGGNGVDTVNGFFVGTFETAPDADRIDIQGLLNGYTASGTDGYSAKYINGVATINAGDNIASYLNVYFDGTNTHVQIDRNGAGEFTDLLVMNNVQTDLATLLANHQITIA</sequence>